<dbReference type="SMART" id="SM00034">
    <property type="entry name" value="CLECT"/>
    <property type="match status" value="2"/>
</dbReference>
<dbReference type="SUPFAM" id="SSF56436">
    <property type="entry name" value="C-type lectin-like"/>
    <property type="match status" value="2"/>
</dbReference>
<feature type="domain" description="C-type lectin" evidence="1">
    <location>
        <begin position="1"/>
        <end position="118"/>
    </location>
</feature>
<evidence type="ECO:0000313" key="3">
    <source>
        <dbReference type="Proteomes" id="UP000009022"/>
    </source>
</evidence>
<dbReference type="KEGG" id="tad:TRIADDRAFT_59356"/>
<dbReference type="InterPro" id="IPR050828">
    <property type="entry name" value="C-type_lectin/matrix_domain"/>
</dbReference>
<name>B3S4V1_TRIAD</name>
<dbReference type="AlphaFoldDB" id="B3S4V1"/>
<dbReference type="PANTHER" id="PTHR45710:SF26">
    <property type="entry name" value="RH26557P"/>
    <property type="match status" value="1"/>
</dbReference>
<evidence type="ECO:0000313" key="2">
    <source>
        <dbReference type="EMBL" id="EDV22275.1"/>
    </source>
</evidence>
<dbReference type="OrthoDB" id="6356110at2759"/>
<accession>B3S4V1</accession>
<dbReference type="PROSITE" id="PS50041">
    <property type="entry name" value="C_TYPE_LECTIN_2"/>
    <property type="match status" value="2"/>
</dbReference>
<dbReference type="GeneID" id="6756643"/>
<keyword evidence="3" id="KW-1185">Reference proteome</keyword>
<gene>
    <name evidence="2" type="ORF">TRIADDRAFT_59356</name>
</gene>
<organism evidence="2 3">
    <name type="scientific">Trichoplax adhaerens</name>
    <name type="common">Trichoplax reptans</name>
    <dbReference type="NCBI Taxonomy" id="10228"/>
    <lineage>
        <taxon>Eukaryota</taxon>
        <taxon>Metazoa</taxon>
        <taxon>Placozoa</taxon>
        <taxon>Uniplacotomia</taxon>
        <taxon>Trichoplacea</taxon>
        <taxon>Trichoplacidae</taxon>
        <taxon>Trichoplax</taxon>
    </lineage>
</organism>
<reference evidence="2 3" key="1">
    <citation type="journal article" date="2008" name="Nature">
        <title>The Trichoplax genome and the nature of placozoans.</title>
        <authorList>
            <person name="Srivastava M."/>
            <person name="Begovic E."/>
            <person name="Chapman J."/>
            <person name="Putnam N.H."/>
            <person name="Hellsten U."/>
            <person name="Kawashima T."/>
            <person name="Kuo A."/>
            <person name="Mitros T."/>
            <person name="Salamov A."/>
            <person name="Carpenter M.L."/>
            <person name="Signorovitch A.Y."/>
            <person name="Moreno M.A."/>
            <person name="Kamm K."/>
            <person name="Grimwood J."/>
            <person name="Schmutz J."/>
            <person name="Shapiro H."/>
            <person name="Grigoriev I.V."/>
            <person name="Buss L.W."/>
            <person name="Schierwater B."/>
            <person name="Dellaporta S.L."/>
            <person name="Rokhsar D.S."/>
        </authorList>
    </citation>
    <scope>NUCLEOTIDE SEQUENCE [LARGE SCALE GENOMIC DNA]</scope>
    <source>
        <strain evidence="2 3">Grell-BS-1999</strain>
    </source>
</reference>
<dbReference type="InterPro" id="IPR016186">
    <property type="entry name" value="C-type_lectin-like/link_sf"/>
</dbReference>
<dbReference type="InterPro" id="IPR001304">
    <property type="entry name" value="C-type_lectin-like"/>
</dbReference>
<dbReference type="EMBL" id="DS985250">
    <property type="protein sequence ID" value="EDV22275.1"/>
    <property type="molecule type" value="Genomic_DNA"/>
</dbReference>
<proteinExistence type="predicted"/>
<feature type="domain" description="C-type lectin" evidence="1">
    <location>
        <begin position="148"/>
        <end position="267"/>
    </location>
</feature>
<dbReference type="PANTHER" id="PTHR45710">
    <property type="entry name" value="C-TYPE LECTIN DOMAIN-CONTAINING PROTEIN 180"/>
    <property type="match status" value="1"/>
</dbReference>
<dbReference type="CDD" id="cd00037">
    <property type="entry name" value="CLECT"/>
    <property type="match status" value="2"/>
</dbReference>
<dbReference type="InterPro" id="IPR016187">
    <property type="entry name" value="CTDL_fold"/>
</dbReference>
<dbReference type="Proteomes" id="UP000009022">
    <property type="component" value="Unassembled WGS sequence"/>
</dbReference>
<dbReference type="InParanoid" id="B3S4V1"/>
<evidence type="ECO:0000259" key="1">
    <source>
        <dbReference type="PROSITE" id="PS50041"/>
    </source>
</evidence>
<dbReference type="RefSeq" id="XP_002115430.1">
    <property type="nucleotide sequence ID" value="XM_002115394.1"/>
</dbReference>
<dbReference type="PhylomeDB" id="B3S4V1"/>
<sequence length="317" mass="37287">MNFDNGERFCQGMNNATLLELRRNTDYMMTVDFLLDKNYSPSYWIGMKKATFSGHRSFYSWISTPNSYISPEVLTSLAPNTLSNSTIPSCVALSYSFYHDRWVLAEHNCSDELPFLCQNNGILREIVPYLNAPFKTDNKCQTGWYRPTEDYCVKAFHYALPVVKARQICQYARADLAEISSRRTQNIVDHYLNTKGLSYFWYSFGLYQSRSNHFKWMESQEESHYFHWHANNPRKSINCTVLHRHKTVERNMTWKWRSYGCDSYHSWFICSKNLTNEQVTFKSLQQSFTSELTSLDHQNQVPIICLFDIINTAVEII</sequence>
<dbReference type="Gene3D" id="3.10.100.10">
    <property type="entry name" value="Mannose-Binding Protein A, subunit A"/>
    <property type="match status" value="2"/>
</dbReference>
<dbReference type="HOGENOM" id="CLU_878059_0_0_1"/>
<protein>
    <recommendedName>
        <fullName evidence="1">C-type lectin domain-containing protein</fullName>
    </recommendedName>
</protein>
<dbReference type="CTD" id="6756643"/>
<dbReference type="Pfam" id="PF00059">
    <property type="entry name" value="Lectin_C"/>
    <property type="match status" value="2"/>
</dbReference>